<proteinExistence type="predicted"/>
<dbReference type="InterPro" id="IPR011711">
    <property type="entry name" value="GntR_C"/>
</dbReference>
<dbReference type="InterPro" id="IPR036388">
    <property type="entry name" value="WH-like_DNA-bd_sf"/>
</dbReference>
<dbReference type="SUPFAM" id="SSF46785">
    <property type="entry name" value="Winged helix' DNA-binding domain"/>
    <property type="match status" value="1"/>
</dbReference>
<dbReference type="PRINTS" id="PR00035">
    <property type="entry name" value="HTHGNTR"/>
</dbReference>
<evidence type="ECO:0000256" key="1">
    <source>
        <dbReference type="ARBA" id="ARBA00023015"/>
    </source>
</evidence>
<dbReference type="Proteomes" id="UP000035199">
    <property type="component" value="Chromosome"/>
</dbReference>
<dbReference type="PANTHER" id="PTHR43537">
    <property type="entry name" value="TRANSCRIPTIONAL REGULATOR, GNTR FAMILY"/>
    <property type="match status" value="1"/>
</dbReference>
<dbReference type="PANTHER" id="PTHR43537:SF5">
    <property type="entry name" value="UXU OPERON TRANSCRIPTIONAL REGULATOR"/>
    <property type="match status" value="1"/>
</dbReference>
<dbReference type="InterPro" id="IPR008920">
    <property type="entry name" value="TF_FadR/GntR_C"/>
</dbReference>
<dbReference type="AlphaFoldDB" id="A0A0G3H0L5"/>
<evidence type="ECO:0000256" key="2">
    <source>
        <dbReference type="ARBA" id="ARBA00023125"/>
    </source>
</evidence>
<dbReference type="STRING" id="571915.CMUST_05125"/>
<dbReference type="KEGG" id="cmv:CMUST_05125"/>
<name>A0A0G3H0L5_9CORY</name>
<dbReference type="Pfam" id="PF07729">
    <property type="entry name" value="FCD"/>
    <property type="match status" value="1"/>
</dbReference>
<dbReference type="SMART" id="SM00895">
    <property type="entry name" value="FCD"/>
    <property type="match status" value="1"/>
</dbReference>
<dbReference type="Gene3D" id="1.10.10.10">
    <property type="entry name" value="Winged helix-like DNA-binding domain superfamily/Winged helix DNA-binding domain"/>
    <property type="match status" value="1"/>
</dbReference>
<evidence type="ECO:0000313" key="5">
    <source>
        <dbReference type="EMBL" id="AKK05363.1"/>
    </source>
</evidence>
<dbReference type="CDD" id="cd07377">
    <property type="entry name" value="WHTH_GntR"/>
    <property type="match status" value="1"/>
</dbReference>
<dbReference type="Gene3D" id="1.20.120.530">
    <property type="entry name" value="GntR ligand-binding domain-like"/>
    <property type="match status" value="1"/>
</dbReference>
<sequence>MTKALAQSTTQSAVEGIEKYIRDHRLQIGDVLPSETVLCQELDCSRSSVREAMRTLQSLDIVEIRRGQGTFISKMSLSPLVRGMVLRVTLDTAHSAAHLLEVVDTRQAFEVSVAEELMRVHTAETIGELMGIVANMRSSFEDHGNFAKEDQQFHSLLLKPISNAFIRELSEALWLIHSEVVPMLNISVSADVERTIETHGDIVRALHSQDVEAFRAAVHNHYTPLREAVAKL</sequence>
<dbReference type="EMBL" id="CP011542">
    <property type="protein sequence ID" value="AKK05363.1"/>
    <property type="molecule type" value="Genomic_DNA"/>
</dbReference>
<dbReference type="SUPFAM" id="SSF48008">
    <property type="entry name" value="GntR ligand-binding domain-like"/>
    <property type="match status" value="1"/>
</dbReference>
<evidence type="ECO:0000259" key="4">
    <source>
        <dbReference type="PROSITE" id="PS50949"/>
    </source>
</evidence>
<dbReference type="InterPro" id="IPR000524">
    <property type="entry name" value="Tscrpt_reg_HTH_GntR"/>
</dbReference>
<dbReference type="OrthoDB" id="7989071at2"/>
<keyword evidence="2" id="KW-0238">DNA-binding</keyword>
<dbReference type="SMART" id="SM00345">
    <property type="entry name" value="HTH_GNTR"/>
    <property type="match status" value="1"/>
</dbReference>
<gene>
    <name evidence="5" type="ORF">CMUST_05125</name>
</gene>
<dbReference type="Pfam" id="PF00392">
    <property type="entry name" value="GntR"/>
    <property type="match status" value="1"/>
</dbReference>
<reference evidence="6" key="2">
    <citation type="submission" date="2015-05" db="EMBL/GenBank/DDBJ databases">
        <title>Complete genome sequence of Corynebacterium mustelae DSM 45274, isolated from various tissues of a male ferret with lethal sepsis.</title>
        <authorList>
            <person name="Ruckert C."/>
            <person name="Albersmeier A."/>
            <person name="Winkler A."/>
            <person name="Tauch A."/>
        </authorList>
    </citation>
    <scope>NUCLEOTIDE SEQUENCE [LARGE SCALE GENOMIC DNA]</scope>
    <source>
        <strain evidence="6">DSM 45274</strain>
    </source>
</reference>
<dbReference type="InterPro" id="IPR036390">
    <property type="entry name" value="WH_DNA-bd_sf"/>
</dbReference>
<keyword evidence="6" id="KW-1185">Reference proteome</keyword>
<dbReference type="GO" id="GO:0003677">
    <property type="term" value="F:DNA binding"/>
    <property type="evidence" value="ECO:0007669"/>
    <property type="project" value="UniProtKB-KW"/>
</dbReference>
<feature type="domain" description="HTH gntR-type" evidence="4">
    <location>
        <begin position="7"/>
        <end position="75"/>
    </location>
</feature>
<dbReference type="PATRIC" id="fig|571915.4.peg.1085"/>
<keyword evidence="1" id="KW-0805">Transcription regulation</keyword>
<accession>A0A0G3H0L5</accession>
<evidence type="ECO:0000256" key="3">
    <source>
        <dbReference type="ARBA" id="ARBA00023163"/>
    </source>
</evidence>
<protein>
    <submittedName>
        <fullName evidence="5">Transcriptional regulator, GntR family</fullName>
    </submittedName>
</protein>
<reference evidence="5 6" key="1">
    <citation type="journal article" date="2015" name="Genome Announc.">
        <title>Complete Genome Sequence of the Type Strain Corynebacterium mustelae DSM 45274, Isolated from Various Tissues of a Male Ferret with Lethal Sepsis.</title>
        <authorList>
            <person name="Ruckert C."/>
            <person name="Eimer J."/>
            <person name="Winkler A."/>
            <person name="Tauch A."/>
        </authorList>
    </citation>
    <scope>NUCLEOTIDE SEQUENCE [LARGE SCALE GENOMIC DNA]</scope>
    <source>
        <strain evidence="5 6">DSM 45274</strain>
    </source>
</reference>
<dbReference type="GO" id="GO:0003700">
    <property type="term" value="F:DNA-binding transcription factor activity"/>
    <property type="evidence" value="ECO:0007669"/>
    <property type="project" value="InterPro"/>
</dbReference>
<keyword evidence="3" id="KW-0804">Transcription</keyword>
<dbReference type="PROSITE" id="PS50949">
    <property type="entry name" value="HTH_GNTR"/>
    <property type="match status" value="1"/>
</dbReference>
<evidence type="ECO:0000313" key="6">
    <source>
        <dbReference type="Proteomes" id="UP000035199"/>
    </source>
</evidence>
<organism evidence="5 6">
    <name type="scientific">Corynebacterium mustelae</name>
    <dbReference type="NCBI Taxonomy" id="571915"/>
    <lineage>
        <taxon>Bacteria</taxon>
        <taxon>Bacillati</taxon>
        <taxon>Actinomycetota</taxon>
        <taxon>Actinomycetes</taxon>
        <taxon>Mycobacteriales</taxon>
        <taxon>Corynebacteriaceae</taxon>
        <taxon>Corynebacterium</taxon>
    </lineage>
</organism>
<dbReference type="RefSeq" id="WP_047261592.1">
    <property type="nucleotide sequence ID" value="NZ_CP011542.1"/>
</dbReference>